<dbReference type="Gene3D" id="4.10.280.10">
    <property type="entry name" value="Helix-loop-helix DNA-binding domain"/>
    <property type="match status" value="1"/>
</dbReference>
<dbReference type="Pfam" id="PF00010">
    <property type="entry name" value="HLH"/>
    <property type="match status" value="1"/>
</dbReference>
<dbReference type="EMBL" id="NEDP02076720">
    <property type="protein sequence ID" value="OWF35566.1"/>
    <property type="molecule type" value="Genomic_DNA"/>
</dbReference>
<feature type="region of interest" description="Disordered" evidence="1">
    <location>
        <begin position="60"/>
        <end position="102"/>
    </location>
</feature>
<dbReference type="PANTHER" id="PTHR23349">
    <property type="entry name" value="BASIC HELIX-LOOP-HELIX TRANSCRIPTION FACTOR, TWIST"/>
    <property type="match status" value="1"/>
</dbReference>
<dbReference type="InterPro" id="IPR011598">
    <property type="entry name" value="bHLH_dom"/>
</dbReference>
<dbReference type="SMART" id="SM00353">
    <property type="entry name" value="HLH"/>
    <property type="match status" value="1"/>
</dbReference>
<dbReference type="AlphaFoldDB" id="A0A210PGJ7"/>
<protein>
    <submittedName>
        <fullName evidence="3">Protein Fer3</fullName>
    </submittedName>
</protein>
<feature type="domain" description="BHLH" evidence="2">
    <location>
        <begin position="97"/>
        <end position="149"/>
    </location>
</feature>
<dbReference type="STRING" id="6573.A0A210PGJ7"/>
<feature type="compositionally biased region" description="Polar residues" evidence="1">
    <location>
        <begin position="73"/>
        <end position="96"/>
    </location>
</feature>
<accession>A0A210PGJ7</accession>
<dbReference type="GO" id="GO:0000977">
    <property type="term" value="F:RNA polymerase II transcription regulatory region sequence-specific DNA binding"/>
    <property type="evidence" value="ECO:0007669"/>
    <property type="project" value="TreeGrafter"/>
</dbReference>
<name>A0A210PGJ7_MIZYE</name>
<evidence type="ECO:0000259" key="2">
    <source>
        <dbReference type="PROSITE" id="PS50888"/>
    </source>
</evidence>
<comment type="caution">
    <text evidence="3">The sequence shown here is derived from an EMBL/GenBank/DDBJ whole genome shotgun (WGS) entry which is preliminary data.</text>
</comment>
<sequence>MRFQNLMEYSSDTNGASRAVSLCPVSSCCFVHLEDLYPIANVRSIDTSLNDEQNYLTQPSILLSQRPKGDNPDTGSQNGRSQAESGRHTSTIGANSDQRRKANIRERRRMQNLNEAFNSLRRVLPTFTYEKRLSRIETLRLAIVYVDFLTKFIGGNTPSDIRLVKFSTIGNIPDKCI</sequence>
<dbReference type="PANTHER" id="PTHR23349:SF63">
    <property type="entry name" value="FER3-LIKE PROTEIN"/>
    <property type="match status" value="1"/>
</dbReference>
<evidence type="ECO:0000256" key="1">
    <source>
        <dbReference type="SAM" id="MobiDB-lite"/>
    </source>
</evidence>
<evidence type="ECO:0000313" key="3">
    <source>
        <dbReference type="EMBL" id="OWF35566.1"/>
    </source>
</evidence>
<keyword evidence="4" id="KW-1185">Reference proteome</keyword>
<dbReference type="InterPro" id="IPR050283">
    <property type="entry name" value="E-box_TF_Regulators"/>
</dbReference>
<dbReference type="InterPro" id="IPR036638">
    <property type="entry name" value="HLH_DNA-bd_sf"/>
</dbReference>
<dbReference type="Proteomes" id="UP000242188">
    <property type="component" value="Unassembled WGS sequence"/>
</dbReference>
<gene>
    <name evidence="3" type="ORF">KP79_PYT19276</name>
</gene>
<dbReference type="SUPFAM" id="SSF47459">
    <property type="entry name" value="HLH, helix-loop-helix DNA-binding domain"/>
    <property type="match status" value="1"/>
</dbReference>
<dbReference type="GO" id="GO:0032502">
    <property type="term" value="P:developmental process"/>
    <property type="evidence" value="ECO:0007669"/>
    <property type="project" value="TreeGrafter"/>
</dbReference>
<evidence type="ECO:0000313" key="4">
    <source>
        <dbReference type="Proteomes" id="UP000242188"/>
    </source>
</evidence>
<proteinExistence type="predicted"/>
<dbReference type="OrthoDB" id="10048995at2759"/>
<dbReference type="PROSITE" id="PS50888">
    <property type="entry name" value="BHLH"/>
    <property type="match status" value="1"/>
</dbReference>
<reference evidence="3 4" key="1">
    <citation type="journal article" date="2017" name="Nat. Ecol. Evol.">
        <title>Scallop genome provides insights into evolution of bilaterian karyotype and development.</title>
        <authorList>
            <person name="Wang S."/>
            <person name="Zhang J."/>
            <person name="Jiao W."/>
            <person name="Li J."/>
            <person name="Xun X."/>
            <person name="Sun Y."/>
            <person name="Guo X."/>
            <person name="Huan P."/>
            <person name="Dong B."/>
            <person name="Zhang L."/>
            <person name="Hu X."/>
            <person name="Sun X."/>
            <person name="Wang J."/>
            <person name="Zhao C."/>
            <person name="Wang Y."/>
            <person name="Wang D."/>
            <person name="Huang X."/>
            <person name="Wang R."/>
            <person name="Lv J."/>
            <person name="Li Y."/>
            <person name="Zhang Z."/>
            <person name="Liu B."/>
            <person name="Lu W."/>
            <person name="Hui Y."/>
            <person name="Liang J."/>
            <person name="Zhou Z."/>
            <person name="Hou R."/>
            <person name="Li X."/>
            <person name="Liu Y."/>
            <person name="Li H."/>
            <person name="Ning X."/>
            <person name="Lin Y."/>
            <person name="Zhao L."/>
            <person name="Xing Q."/>
            <person name="Dou J."/>
            <person name="Li Y."/>
            <person name="Mao J."/>
            <person name="Guo H."/>
            <person name="Dou H."/>
            <person name="Li T."/>
            <person name="Mu C."/>
            <person name="Jiang W."/>
            <person name="Fu Q."/>
            <person name="Fu X."/>
            <person name="Miao Y."/>
            <person name="Liu J."/>
            <person name="Yu Q."/>
            <person name="Li R."/>
            <person name="Liao H."/>
            <person name="Li X."/>
            <person name="Kong Y."/>
            <person name="Jiang Z."/>
            <person name="Chourrout D."/>
            <person name="Li R."/>
            <person name="Bao Z."/>
        </authorList>
    </citation>
    <scope>NUCLEOTIDE SEQUENCE [LARGE SCALE GENOMIC DNA]</scope>
    <source>
        <strain evidence="3 4">PY_sf001</strain>
    </source>
</reference>
<organism evidence="3 4">
    <name type="scientific">Mizuhopecten yessoensis</name>
    <name type="common">Japanese scallop</name>
    <name type="synonym">Patinopecten yessoensis</name>
    <dbReference type="NCBI Taxonomy" id="6573"/>
    <lineage>
        <taxon>Eukaryota</taxon>
        <taxon>Metazoa</taxon>
        <taxon>Spiralia</taxon>
        <taxon>Lophotrochozoa</taxon>
        <taxon>Mollusca</taxon>
        <taxon>Bivalvia</taxon>
        <taxon>Autobranchia</taxon>
        <taxon>Pteriomorphia</taxon>
        <taxon>Pectinida</taxon>
        <taxon>Pectinoidea</taxon>
        <taxon>Pectinidae</taxon>
        <taxon>Mizuhopecten</taxon>
    </lineage>
</organism>
<dbReference type="GO" id="GO:0046983">
    <property type="term" value="F:protein dimerization activity"/>
    <property type="evidence" value="ECO:0007669"/>
    <property type="project" value="InterPro"/>
</dbReference>
<dbReference type="GO" id="GO:0000981">
    <property type="term" value="F:DNA-binding transcription factor activity, RNA polymerase II-specific"/>
    <property type="evidence" value="ECO:0007669"/>
    <property type="project" value="TreeGrafter"/>
</dbReference>